<keyword evidence="4" id="KW-0325">Glycoprotein</keyword>
<keyword evidence="3" id="KW-1015">Disulfide bond</keyword>
<feature type="domain" description="Ig-like" evidence="7">
    <location>
        <begin position="251"/>
        <end position="337"/>
    </location>
</feature>
<keyword evidence="6" id="KW-0732">Signal</keyword>
<dbReference type="GO" id="GO:0050839">
    <property type="term" value="F:cell adhesion molecule binding"/>
    <property type="evidence" value="ECO:0007669"/>
    <property type="project" value="TreeGrafter"/>
</dbReference>
<dbReference type="PANTHER" id="PTHR11640:SF31">
    <property type="entry name" value="IRREGULAR CHIASM C-ROUGHEST PROTEIN-RELATED"/>
    <property type="match status" value="1"/>
</dbReference>
<evidence type="ECO:0000256" key="5">
    <source>
        <dbReference type="ARBA" id="ARBA00023319"/>
    </source>
</evidence>
<dbReference type="GO" id="GO:0098609">
    <property type="term" value="P:cell-cell adhesion"/>
    <property type="evidence" value="ECO:0007669"/>
    <property type="project" value="TreeGrafter"/>
</dbReference>
<comment type="caution">
    <text evidence="8">The sequence shown here is derived from an EMBL/GenBank/DDBJ whole genome shotgun (WGS) entry which is preliminary data.</text>
</comment>
<name>A0A7I8VIY2_9ANNE</name>
<evidence type="ECO:0000256" key="3">
    <source>
        <dbReference type="ARBA" id="ARBA00023157"/>
    </source>
</evidence>
<dbReference type="PROSITE" id="PS50835">
    <property type="entry name" value="IG_LIKE"/>
    <property type="match status" value="7"/>
</dbReference>
<keyword evidence="9" id="KW-1185">Reference proteome</keyword>
<protein>
    <submittedName>
        <fullName evidence="8">DgyrCDS4621</fullName>
    </submittedName>
</protein>
<dbReference type="GO" id="GO:0005911">
    <property type="term" value="C:cell-cell junction"/>
    <property type="evidence" value="ECO:0007669"/>
    <property type="project" value="TreeGrafter"/>
</dbReference>
<dbReference type="InterPro" id="IPR007110">
    <property type="entry name" value="Ig-like_dom"/>
</dbReference>
<accession>A0A7I8VIY2</accession>
<evidence type="ECO:0000313" key="9">
    <source>
        <dbReference type="Proteomes" id="UP000549394"/>
    </source>
</evidence>
<gene>
    <name evidence="8" type="ORF">DGYR_LOCUS4382</name>
</gene>
<dbReference type="InterPro" id="IPR051275">
    <property type="entry name" value="Cell_adhesion_signaling"/>
</dbReference>
<proteinExistence type="predicted"/>
<organism evidence="8 9">
    <name type="scientific">Dimorphilus gyrociliatus</name>
    <dbReference type="NCBI Taxonomy" id="2664684"/>
    <lineage>
        <taxon>Eukaryota</taxon>
        <taxon>Metazoa</taxon>
        <taxon>Spiralia</taxon>
        <taxon>Lophotrochozoa</taxon>
        <taxon>Annelida</taxon>
        <taxon>Polychaeta</taxon>
        <taxon>Polychaeta incertae sedis</taxon>
        <taxon>Dinophilidae</taxon>
        <taxon>Dimorphilus</taxon>
    </lineage>
</organism>
<feature type="domain" description="Ig-like" evidence="7">
    <location>
        <begin position="711"/>
        <end position="800"/>
    </location>
</feature>
<comment type="subcellular location">
    <subcellularLocation>
        <location evidence="1">Membrane</location>
        <topology evidence="1">Single-pass type I membrane protein</topology>
    </subcellularLocation>
</comment>
<feature type="domain" description="Ig-like" evidence="7">
    <location>
        <begin position="943"/>
        <end position="1028"/>
    </location>
</feature>
<dbReference type="InterPro" id="IPR003599">
    <property type="entry name" value="Ig_sub"/>
</dbReference>
<dbReference type="InterPro" id="IPR036179">
    <property type="entry name" value="Ig-like_dom_sf"/>
</dbReference>
<feature type="domain" description="Ig-like" evidence="7">
    <location>
        <begin position="36"/>
        <end position="107"/>
    </location>
</feature>
<feature type="domain" description="Ig-like" evidence="7">
    <location>
        <begin position="481"/>
        <end position="577"/>
    </location>
</feature>
<dbReference type="Proteomes" id="UP000549394">
    <property type="component" value="Unassembled WGS sequence"/>
</dbReference>
<feature type="domain" description="Ig-like" evidence="7">
    <location>
        <begin position="1172"/>
        <end position="1258"/>
    </location>
</feature>
<sequence length="1631" mass="179579">MILIAKIIAIFAFLIASIECDVYLYERPINTAVYTGERTQLNCTIRNDTNFDYTAWDSVGSHTGLKTIAHQDFISPEHLDHYEIVDTYNLVIKSVNSNTTGSYHCTAYAHFGQFNEYLDVYLMSMDETSTCADSQHESLVLPEGYKMAFCFTNFAGTYPPIAEFDVSGDIMLHSTVHNNEMVGGCAVVANDTDFNCSLIYRSPPKDAVFYEFADKTSPNLTTTCQRPSDNQPTVPDWLLNSCKNLFEPPKPTIVYRPTNVAVLRGERATMNCTGRHLGTFHTIRWDYKASNSDSAVMITINDYQEPSTTALFTIFDTYNLDVSFVNRTTSGQFQCDAYDQAVLGTYNAFLLEMESTPRCFKKNYTELESLDRFLRVGFCLNGYSGTYPPTATITGDDKVKETFTFGQDFLAGACAPVFVGEKLNCSMKFGAPPSHLWIFDNVDKSEPELTTHCDEEITDDSEMNVPQWLVDKCAEAFFPQPQEVVQRPNNTAVATGTQNVVMKCETKNFRNMDSHAWGFAKTAVDLFKVVSAYHVIFPEYYDVYGINGTWDLITLTADEKTSGIYQCYVHSQEASLDEEYYAFLLTLDPEPFCTEKIYPELDNDKKIAFCMTNFTGVYGPVAKISAPNGEDLYSTIVNGSLAGSCALIGKGDHFTCEVSYNAPPKILTDAGNYDTTAPDFTTTCSSANGIGDSSVIPSWLEQQCVENYGEPGISKSPKNTAVFSGEPTTLDCQTKGFGAGGTSTWVYAPRGNLDDIAVISVLNYVTDSLEHLFGIEGKWNLKVSAVNFETVGLYECYAADIGFEEFMAVYLMEMEREPSCVATTDAEFPNMKLAFCMTNYSGAYPPNFEISSNNENMSGPSFSRDKKKAGSCAMIEQSQNFNCKVKFGAPPPELLYATNHDLSAPDLTTNCNEGSSSDQIPQWLLDDCKRSLQATTTQKPGIPVVLETPKNTAVKRGEDAKLNCTVRNFPQFGYVMWSGLSTNLNGPKIISIGDLLQGDKEIYELEDTWNLIIKGTNVNSTGLYECYILDTINPDEFHYVHLVEMEEEPQCFVKSHSALPNGQKFAMCVSEYSGHYAPTVNISVDNSLISGNTKSYNGQAGSCAVVNTGESFLCEAKFGTPPIIIDDLEIDTSAPELTTEKSCNAASDSTSVPSWLFDECINQNIVTTLPPPEMVERPTNLAVIEGENATLRCQVRYFSEFGALQWTYQRSLDGDVFLLSNNADFLPGYEDLFSISGTYNLVIKKTNNQTAGLYLCTAFDRDIDGYFMAFLSSIEKDPTCTVAIPPGVPLSKRLAICFTRYNGGYAPDVNITGVGNSIMTKTLSKDFVAGSCALIDDTASFSCQAGFGTPPTEVLVDPQIDTSAPSLRTSCSLSSNPANAPQWLIDDCKEELTPKAEVVERPLNKAVIKGQPSDMKCTVKNFGIGDYVSWNHRLLNLNTRVVSIDRNVMDEVKDSYTLNMNNLYDLNIKNADETTAGYYECFASAASGISATFTAFFNTLDASPICAHVTATALPANKRIAFCYSEYSALWSPGVSMSIGGVGQTTEVFTQSTTVGGCIIISEGDSFSCGVKYGKPPSELLLESYYDDSAPQLTTSCLGGSPNQGNLFIDKSGDKRLIVYILNFSTYMAKR</sequence>
<keyword evidence="2" id="KW-0472">Membrane</keyword>
<dbReference type="SUPFAM" id="SSF48726">
    <property type="entry name" value="Immunoglobulin"/>
    <property type="match status" value="6"/>
</dbReference>
<keyword evidence="5" id="KW-0393">Immunoglobulin domain</keyword>
<dbReference type="EMBL" id="CAJFCJ010000006">
    <property type="protein sequence ID" value="CAD5115666.1"/>
    <property type="molecule type" value="Genomic_DNA"/>
</dbReference>
<dbReference type="InterPro" id="IPR013783">
    <property type="entry name" value="Ig-like_fold"/>
</dbReference>
<dbReference type="GO" id="GO:0005886">
    <property type="term" value="C:plasma membrane"/>
    <property type="evidence" value="ECO:0007669"/>
    <property type="project" value="TreeGrafter"/>
</dbReference>
<evidence type="ECO:0000256" key="4">
    <source>
        <dbReference type="ARBA" id="ARBA00023180"/>
    </source>
</evidence>
<feature type="domain" description="Ig-like" evidence="7">
    <location>
        <begin position="1394"/>
        <end position="1494"/>
    </location>
</feature>
<feature type="signal peptide" evidence="6">
    <location>
        <begin position="1"/>
        <end position="20"/>
    </location>
</feature>
<evidence type="ECO:0000259" key="7">
    <source>
        <dbReference type="PROSITE" id="PS50835"/>
    </source>
</evidence>
<dbReference type="PANTHER" id="PTHR11640">
    <property type="entry name" value="NEPHRIN"/>
    <property type="match status" value="1"/>
</dbReference>
<reference evidence="8 9" key="1">
    <citation type="submission" date="2020-08" db="EMBL/GenBank/DDBJ databases">
        <authorList>
            <person name="Hejnol A."/>
        </authorList>
    </citation>
    <scope>NUCLEOTIDE SEQUENCE [LARGE SCALE GENOMIC DNA]</scope>
</reference>
<evidence type="ECO:0000256" key="2">
    <source>
        <dbReference type="ARBA" id="ARBA00023136"/>
    </source>
</evidence>
<dbReference type="SMART" id="SM00409">
    <property type="entry name" value="IG"/>
    <property type="match status" value="6"/>
</dbReference>
<evidence type="ECO:0000256" key="6">
    <source>
        <dbReference type="SAM" id="SignalP"/>
    </source>
</evidence>
<feature type="chain" id="PRO_5029752218" evidence="6">
    <location>
        <begin position="21"/>
        <end position="1631"/>
    </location>
</feature>
<dbReference type="Gene3D" id="2.60.40.10">
    <property type="entry name" value="Immunoglobulins"/>
    <property type="match status" value="5"/>
</dbReference>
<evidence type="ECO:0000256" key="1">
    <source>
        <dbReference type="ARBA" id="ARBA00004479"/>
    </source>
</evidence>
<evidence type="ECO:0000313" key="8">
    <source>
        <dbReference type="EMBL" id="CAD5115666.1"/>
    </source>
</evidence>